<protein>
    <recommendedName>
        <fullName evidence="4">Dickkopf N-terminal cysteine-rich domain-containing protein</fullName>
    </recommendedName>
</protein>
<comment type="caution">
    <text evidence="2">The sequence shown here is derived from an EMBL/GenBank/DDBJ whole genome shotgun (WGS) entry which is preliminary data.</text>
</comment>
<feature type="signal peptide" evidence="1">
    <location>
        <begin position="1"/>
        <end position="24"/>
    </location>
</feature>
<evidence type="ECO:0000313" key="2">
    <source>
        <dbReference type="EMBL" id="TXD41774.1"/>
    </source>
</evidence>
<sequence>MKRPLITRHHAMAAVAALTLLLIAGCGPEDEETPLCRSDYECEAGNVCEPSGCQRACADNSDCRVGQRCALRRVEEGLVCTRVGAGG</sequence>
<dbReference type="EMBL" id="VOSL01000015">
    <property type="protein sequence ID" value="TXD41774.1"/>
    <property type="molecule type" value="Genomic_DNA"/>
</dbReference>
<proteinExistence type="predicted"/>
<dbReference type="Proteomes" id="UP000321046">
    <property type="component" value="Unassembled WGS sequence"/>
</dbReference>
<name>A0A5C6XE87_9DELT</name>
<accession>A0A5C6XE87</accession>
<organism evidence="2 3">
    <name type="scientific">Lujinxingia vulgaris</name>
    <dbReference type="NCBI Taxonomy" id="2600176"/>
    <lineage>
        <taxon>Bacteria</taxon>
        <taxon>Deltaproteobacteria</taxon>
        <taxon>Bradymonadales</taxon>
        <taxon>Lujinxingiaceae</taxon>
        <taxon>Lujinxingia</taxon>
    </lineage>
</organism>
<dbReference type="OrthoDB" id="5524443at2"/>
<gene>
    <name evidence="2" type="ORF">FRC96_03500</name>
</gene>
<dbReference type="AlphaFoldDB" id="A0A5C6XE87"/>
<reference evidence="2 3" key="1">
    <citation type="submission" date="2019-08" db="EMBL/GenBank/DDBJ databases">
        <title>Bradymonadales sp. TMQ2.</title>
        <authorList>
            <person name="Liang Q."/>
        </authorList>
    </citation>
    <scope>NUCLEOTIDE SEQUENCE [LARGE SCALE GENOMIC DNA]</scope>
    <source>
        <strain evidence="2 3">TMQ2</strain>
    </source>
</reference>
<dbReference type="RefSeq" id="WP_146972735.1">
    <property type="nucleotide sequence ID" value="NZ_VOSL01000015.1"/>
</dbReference>
<evidence type="ECO:0000313" key="3">
    <source>
        <dbReference type="Proteomes" id="UP000321046"/>
    </source>
</evidence>
<evidence type="ECO:0000256" key="1">
    <source>
        <dbReference type="SAM" id="SignalP"/>
    </source>
</evidence>
<dbReference type="PROSITE" id="PS51257">
    <property type="entry name" value="PROKAR_LIPOPROTEIN"/>
    <property type="match status" value="1"/>
</dbReference>
<keyword evidence="1" id="KW-0732">Signal</keyword>
<feature type="chain" id="PRO_5022978828" description="Dickkopf N-terminal cysteine-rich domain-containing protein" evidence="1">
    <location>
        <begin position="25"/>
        <end position="87"/>
    </location>
</feature>
<evidence type="ECO:0008006" key="4">
    <source>
        <dbReference type="Google" id="ProtNLM"/>
    </source>
</evidence>